<dbReference type="FunFam" id="2.60.120.1440:FF:000001">
    <property type="entry name" value="Putative anti-sigma factor"/>
    <property type="match status" value="1"/>
</dbReference>
<evidence type="ECO:0000259" key="3">
    <source>
        <dbReference type="Pfam" id="PF16344"/>
    </source>
</evidence>
<feature type="domain" description="Protein FecR C-terminal" evidence="3">
    <location>
        <begin position="319"/>
        <end position="379"/>
    </location>
</feature>
<organism evidence="4 5">
    <name type="scientific">Chitinophaga skermanii</name>
    <dbReference type="NCBI Taxonomy" id="331697"/>
    <lineage>
        <taxon>Bacteria</taxon>
        <taxon>Pseudomonadati</taxon>
        <taxon>Bacteroidota</taxon>
        <taxon>Chitinophagia</taxon>
        <taxon>Chitinophagales</taxon>
        <taxon>Chitinophagaceae</taxon>
        <taxon>Chitinophaga</taxon>
    </lineage>
</organism>
<dbReference type="InterPro" id="IPR032508">
    <property type="entry name" value="FecR_C"/>
</dbReference>
<dbReference type="InterPro" id="IPR006860">
    <property type="entry name" value="FecR"/>
</dbReference>
<reference evidence="4 5" key="1">
    <citation type="submission" date="2018-06" db="EMBL/GenBank/DDBJ databases">
        <title>Genomic Encyclopedia of Archaeal and Bacterial Type Strains, Phase II (KMG-II): from individual species to whole genera.</title>
        <authorList>
            <person name="Goeker M."/>
        </authorList>
    </citation>
    <scope>NUCLEOTIDE SEQUENCE [LARGE SCALE GENOMIC DNA]</scope>
    <source>
        <strain evidence="4 5">DSM 23857</strain>
    </source>
</reference>
<dbReference type="GO" id="GO:0016989">
    <property type="term" value="F:sigma factor antagonist activity"/>
    <property type="evidence" value="ECO:0007669"/>
    <property type="project" value="TreeGrafter"/>
</dbReference>
<dbReference type="InterPro" id="IPR012373">
    <property type="entry name" value="Ferrdict_sens_TM"/>
</dbReference>
<keyword evidence="1" id="KW-1133">Transmembrane helix</keyword>
<sequence>MIDVSNRITELVYRFLNEEISESELEELAEWQAADPLHKQLFDEVIEQHHLQEGMRAGFVAENARERVFERIQQHKKQTGKVVYLKKYKWIVAAAIVLVLSIPSLLLLQERTSTSPSIVTTGIHPATNKATLTLADGSTIELDSNGNRQLKQGNTTIQQQGGQLAYNSQADASSIAFNTLSTPRGGQFRVQLPDGSQAWLNAASSITYPTAFAGKERRVKVTGEVYFEVAKNATMPFIVNANTLGEVEVLGTHFNINAYKDEPTIQTTLLEGKVRVKGGGNSTLLLPNQQAILQAHSLNVVTVSEEKIHQIMAWKNGIFNFENQSLEQIMKQVSRWYDIDVKYANSIPNIEFFGELGREVSLQELLHFLEKSGVKFKLDAQRKELTVF</sequence>
<keyword evidence="1" id="KW-0472">Membrane</keyword>
<dbReference type="EMBL" id="QLLL01000002">
    <property type="protein sequence ID" value="RAJ08881.1"/>
    <property type="molecule type" value="Genomic_DNA"/>
</dbReference>
<dbReference type="Pfam" id="PF16344">
    <property type="entry name" value="FecR_C"/>
    <property type="match status" value="1"/>
</dbReference>
<dbReference type="PANTHER" id="PTHR30273">
    <property type="entry name" value="PERIPLASMIC SIGNAL SENSOR AND SIGMA FACTOR ACTIVATOR FECR-RELATED"/>
    <property type="match status" value="1"/>
</dbReference>
<feature type="domain" description="FecR protein" evidence="2">
    <location>
        <begin position="179"/>
        <end position="275"/>
    </location>
</feature>
<evidence type="ECO:0000313" key="5">
    <source>
        <dbReference type="Proteomes" id="UP000249547"/>
    </source>
</evidence>
<comment type="caution">
    <text evidence="4">The sequence shown here is derived from an EMBL/GenBank/DDBJ whole genome shotgun (WGS) entry which is preliminary data.</text>
</comment>
<name>A0A327QX17_9BACT</name>
<dbReference type="Proteomes" id="UP000249547">
    <property type="component" value="Unassembled WGS sequence"/>
</dbReference>
<keyword evidence="1" id="KW-0812">Transmembrane</keyword>
<feature type="transmembrane region" description="Helical" evidence="1">
    <location>
        <begin position="90"/>
        <end position="108"/>
    </location>
</feature>
<protein>
    <submittedName>
        <fullName evidence="4">FecR family protein</fullName>
    </submittedName>
</protein>
<gene>
    <name evidence="4" type="ORF">LX64_01535</name>
</gene>
<dbReference type="OrthoDB" id="622631at2"/>
<dbReference type="RefSeq" id="WP_111596975.1">
    <property type="nucleotide sequence ID" value="NZ_QLLL01000002.1"/>
</dbReference>
<dbReference type="Gene3D" id="3.55.50.30">
    <property type="match status" value="1"/>
</dbReference>
<dbReference type="PANTHER" id="PTHR30273:SF2">
    <property type="entry name" value="PROTEIN FECR"/>
    <property type="match status" value="1"/>
</dbReference>
<dbReference type="Pfam" id="PF04773">
    <property type="entry name" value="FecR"/>
    <property type="match status" value="1"/>
</dbReference>
<dbReference type="AlphaFoldDB" id="A0A327QX17"/>
<keyword evidence="5" id="KW-1185">Reference proteome</keyword>
<accession>A0A327QX17</accession>
<evidence type="ECO:0000313" key="4">
    <source>
        <dbReference type="EMBL" id="RAJ08881.1"/>
    </source>
</evidence>
<dbReference type="Gene3D" id="2.60.120.1440">
    <property type="match status" value="1"/>
</dbReference>
<evidence type="ECO:0000259" key="2">
    <source>
        <dbReference type="Pfam" id="PF04773"/>
    </source>
</evidence>
<proteinExistence type="predicted"/>
<evidence type="ECO:0000256" key="1">
    <source>
        <dbReference type="SAM" id="Phobius"/>
    </source>
</evidence>